<name>R7Q6Z3_CHOCR</name>
<dbReference type="GeneID" id="17320786"/>
<accession>R7Q6Z3</accession>
<protein>
    <submittedName>
        <fullName evidence="2">Uncharacterized protein</fullName>
    </submittedName>
</protein>
<proteinExistence type="predicted"/>
<dbReference type="RefSeq" id="XP_005713043.1">
    <property type="nucleotide sequence ID" value="XM_005712986.1"/>
</dbReference>
<keyword evidence="3" id="KW-1185">Reference proteome</keyword>
<reference evidence="3" key="1">
    <citation type="journal article" date="2013" name="Proc. Natl. Acad. Sci. U.S.A.">
        <title>Genome structure and metabolic features in the red seaweed Chondrus crispus shed light on evolution of the Archaeplastida.</title>
        <authorList>
            <person name="Collen J."/>
            <person name="Porcel B."/>
            <person name="Carre W."/>
            <person name="Ball S.G."/>
            <person name="Chaparro C."/>
            <person name="Tonon T."/>
            <person name="Barbeyron T."/>
            <person name="Michel G."/>
            <person name="Noel B."/>
            <person name="Valentin K."/>
            <person name="Elias M."/>
            <person name="Artiguenave F."/>
            <person name="Arun A."/>
            <person name="Aury J.M."/>
            <person name="Barbosa-Neto J.F."/>
            <person name="Bothwell J.H."/>
            <person name="Bouget F.Y."/>
            <person name="Brillet L."/>
            <person name="Cabello-Hurtado F."/>
            <person name="Capella-Gutierrez S."/>
            <person name="Charrier B."/>
            <person name="Cladiere L."/>
            <person name="Cock J.M."/>
            <person name="Coelho S.M."/>
            <person name="Colleoni C."/>
            <person name="Czjzek M."/>
            <person name="Da Silva C."/>
            <person name="Delage L."/>
            <person name="Denoeud F."/>
            <person name="Deschamps P."/>
            <person name="Dittami S.M."/>
            <person name="Gabaldon T."/>
            <person name="Gachon C.M."/>
            <person name="Groisillier A."/>
            <person name="Herve C."/>
            <person name="Jabbari K."/>
            <person name="Katinka M."/>
            <person name="Kloareg B."/>
            <person name="Kowalczyk N."/>
            <person name="Labadie K."/>
            <person name="Leblanc C."/>
            <person name="Lopez P.J."/>
            <person name="McLachlan D.H."/>
            <person name="Meslet-Cladiere L."/>
            <person name="Moustafa A."/>
            <person name="Nehr Z."/>
            <person name="Nyvall Collen P."/>
            <person name="Panaud O."/>
            <person name="Partensky F."/>
            <person name="Poulain J."/>
            <person name="Rensing S.A."/>
            <person name="Rousvoal S."/>
            <person name="Samson G."/>
            <person name="Symeonidi A."/>
            <person name="Weissenbach J."/>
            <person name="Zambounis A."/>
            <person name="Wincker P."/>
            <person name="Boyen C."/>
        </authorList>
    </citation>
    <scope>NUCLEOTIDE SEQUENCE [LARGE SCALE GENOMIC DNA]</scope>
    <source>
        <strain evidence="3">cv. Stackhouse</strain>
    </source>
</reference>
<dbReference type="KEGG" id="ccp:CHC_T00002028001"/>
<evidence type="ECO:0000256" key="1">
    <source>
        <dbReference type="SAM" id="MobiDB-lite"/>
    </source>
</evidence>
<gene>
    <name evidence="2" type="ORF">CHC_T00002028001</name>
</gene>
<evidence type="ECO:0000313" key="2">
    <source>
        <dbReference type="EMBL" id="CDF33240.1"/>
    </source>
</evidence>
<dbReference type="EMBL" id="HG001638">
    <property type="protein sequence ID" value="CDF33240.1"/>
    <property type="molecule type" value="Genomic_DNA"/>
</dbReference>
<dbReference type="Proteomes" id="UP000012073">
    <property type="component" value="Unassembled WGS sequence"/>
</dbReference>
<organism evidence="2 3">
    <name type="scientific">Chondrus crispus</name>
    <name type="common">Carrageen Irish moss</name>
    <name type="synonym">Polymorpha crispa</name>
    <dbReference type="NCBI Taxonomy" id="2769"/>
    <lineage>
        <taxon>Eukaryota</taxon>
        <taxon>Rhodophyta</taxon>
        <taxon>Florideophyceae</taxon>
        <taxon>Rhodymeniophycidae</taxon>
        <taxon>Gigartinales</taxon>
        <taxon>Gigartinaceae</taxon>
        <taxon>Chondrus</taxon>
    </lineage>
</organism>
<dbReference type="Gramene" id="CDF33240">
    <property type="protein sequence ID" value="CDF33240"/>
    <property type="gene ID" value="CHC_T00002028001"/>
</dbReference>
<dbReference type="AlphaFoldDB" id="R7Q6Z3"/>
<evidence type="ECO:0000313" key="3">
    <source>
        <dbReference type="Proteomes" id="UP000012073"/>
    </source>
</evidence>
<feature type="region of interest" description="Disordered" evidence="1">
    <location>
        <begin position="114"/>
        <end position="135"/>
    </location>
</feature>
<feature type="region of interest" description="Disordered" evidence="1">
    <location>
        <begin position="24"/>
        <end position="57"/>
    </location>
</feature>
<sequence>MHNSACAVPWPAIKSVNYKMCLHRRPKNPGRPSLSPPSLPCRAPNSAAMSKGRELNGHLEHNSEQLADFLASKERLTERITGARADIHTLRSHVAVSRKEFDSQLEHLRKQVTPLLPAEQAVSKAPHAPPSTPAG</sequence>